<accession>A0ABR8UBK0</accession>
<evidence type="ECO:0000313" key="2">
    <source>
        <dbReference type="Proteomes" id="UP000626786"/>
    </source>
</evidence>
<comment type="caution">
    <text evidence="1">The sequence shown here is derived from an EMBL/GenBank/DDBJ whole genome shotgun (WGS) entry which is preliminary data.</text>
</comment>
<reference evidence="1 2" key="1">
    <citation type="submission" date="2020-08" db="EMBL/GenBank/DDBJ databases">
        <title>A Genomic Blueprint of the Chicken Gut Microbiome.</title>
        <authorList>
            <person name="Gilroy R."/>
            <person name="Ravi A."/>
            <person name="Getino M."/>
            <person name="Pursley I."/>
            <person name="Horton D.L."/>
            <person name="Alikhan N.-F."/>
            <person name="Baker D."/>
            <person name="Gharbi K."/>
            <person name="Hall N."/>
            <person name="Watson M."/>
            <person name="Adriaenssens E.M."/>
            <person name="Foster-Nyarko E."/>
            <person name="Jarju S."/>
            <person name="Secka A."/>
            <person name="Antonio M."/>
            <person name="Oren A."/>
            <person name="Chaudhuri R."/>
            <person name="La Ragione R.M."/>
            <person name="Hildebrand F."/>
            <person name="Pallen M.J."/>
        </authorList>
    </citation>
    <scope>NUCLEOTIDE SEQUENCE [LARGE SCALE GENOMIC DNA]</scope>
    <source>
        <strain evidence="1 2">Sa2YVA2</strain>
    </source>
</reference>
<name>A0ABR8UBK0_9BACL</name>
<protein>
    <submittedName>
        <fullName evidence="1">DUF4139 domain-containing protein</fullName>
    </submittedName>
</protein>
<sequence length="427" mass="48904">MATRITKSQMTSCSLTVYKDGFALVKDTRSVPQLQQHEEIHFLGVARKLDTDSVIIEGMDVAEFVYEYDLMDELKLYEKYLGKQLMMYDAYTKESKPYMLLRANGPLVLQDMATKELIMNPRGELRFPETEKGFHVEPTLVWQVAEQMNEQVCVSYLTGGVSWQADYVISMHGDRFDLSGWLAMSNYSGVSFEEANLRLIAGKLSKAGNENAEKSKELAQIEKSETDTFSDFHTYTFPRSITLEDKQQKQFRLLSSMGSKAQMIYEINEQTANPDIYIEFDNSVENGLGIPLPAGVFNMYRTNPNDGSAEFIGEYRINHTEVGEKVRLKSGEACDIKVTTKKSGKYKEGGYEYTEYEYAICNTKGEPVEAVIRQKVPGRLWTVDESTHEWQKKRDKILLPIKVPVNQEETVKFTIRHDRSTRRTIGF</sequence>
<organism evidence="1 2">
    <name type="scientific">Sporosarcina quadrami</name>
    <dbReference type="NCBI Taxonomy" id="2762234"/>
    <lineage>
        <taxon>Bacteria</taxon>
        <taxon>Bacillati</taxon>
        <taxon>Bacillota</taxon>
        <taxon>Bacilli</taxon>
        <taxon>Bacillales</taxon>
        <taxon>Caryophanaceae</taxon>
        <taxon>Sporosarcina</taxon>
    </lineage>
</organism>
<dbReference type="PANTHER" id="PTHR38075:SF1">
    <property type="entry name" value="DUF4139 DOMAIN-CONTAINING PROTEIN"/>
    <property type="match status" value="1"/>
</dbReference>
<dbReference type="RefSeq" id="WP_191695244.1">
    <property type="nucleotide sequence ID" value="NZ_JACSQN010000011.1"/>
</dbReference>
<dbReference type="Proteomes" id="UP000626786">
    <property type="component" value="Unassembled WGS sequence"/>
</dbReference>
<proteinExistence type="predicted"/>
<dbReference type="EMBL" id="JACSQN010000011">
    <property type="protein sequence ID" value="MBD7985417.1"/>
    <property type="molecule type" value="Genomic_DNA"/>
</dbReference>
<gene>
    <name evidence="1" type="ORF">H9649_12525</name>
</gene>
<evidence type="ECO:0000313" key="1">
    <source>
        <dbReference type="EMBL" id="MBD7985417.1"/>
    </source>
</evidence>
<dbReference type="PANTHER" id="PTHR38075">
    <property type="entry name" value="DUF4139 DOMAIN-CONTAINING PROTEIN"/>
    <property type="match status" value="1"/>
</dbReference>
<keyword evidence="2" id="KW-1185">Reference proteome</keyword>